<keyword evidence="5" id="KW-0804">Transcription</keyword>
<dbReference type="RefSeq" id="WP_014959484.1">
    <property type="nucleotide sequence ID" value="NZ_FNLL01000010.1"/>
</dbReference>
<evidence type="ECO:0000313" key="10">
    <source>
        <dbReference type="Proteomes" id="UP000199608"/>
    </source>
</evidence>
<evidence type="ECO:0000256" key="6">
    <source>
        <dbReference type="PROSITE-ProRule" id="PRU00169"/>
    </source>
</evidence>
<dbReference type="AlphaFoldDB" id="A0A1H2J4I1"/>
<protein>
    <submittedName>
        <fullName evidence="9">Two-component system, NtrC family, response regulator</fullName>
    </submittedName>
</protein>
<sequence>MANVLIIDDDRVFCDFLSRKIKRLGHNSVFTLTLEDGISMAFSRGFDVILLDVQLPDGNGIEAIHRFQELDYPPEIIIITGSGNPDGAELAIEWGAWDYIEKPSSIEAITLPIIRALEYRKEKCNNNTRMILKRDGIIGSSAEMKSCLDQLAQASSSDISVLIQGETGTGKELMARAIHENSQRSNEPFIVVDCSAIPESLVEGLLFGHEKGVFTGADKKQIGLVEQANKGTLFLDEVGELPISMQKAFLRVLQERIYRPLGSRYEKESDFRLISATNRQLEKMVTENKFREDLLYRIRSFLIHTPPLRDRSEDISELSMYHVVRQCEKMEIPIKGFSPDFFEVINSYKWPGNVRELLNTIDSAMAAAGEQPILFPQHLPVKMRTRIARSGLKKYTHQTLIENSISEVSAMPDESVGTYKRFREQLLNAGEKHYLLRICKLSGGHAKDACKITGLSQSRLYFLMQKHGISLSDFK</sequence>
<dbReference type="InterPro" id="IPR025944">
    <property type="entry name" value="Sigma_54_int_dom_CS"/>
</dbReference>
<evidence type="ECO:0000259" key="8">
    <source>
        <dbReference type="PROSITE" id="PS50110"/>
    </source>
</evidence>
<feature type="modified residue" description="4-aspartylphosphate" evidence="6">
    <location>
        <position position="52"/>
    </location>
</feature>
<proteinExistence type="predicted"/>
<dbReference type="Gene3D" id="1.10.8.60">
    <property type="match status" value="1"/>
</dbReference>
<dbReference type="InterPro" id="IPR001789">
    <property type="entry name" value="Sig_transdc_resp-reg_receiver"/>
</dbReference>
<dbReference type="EMBL" id="FNLL01000010">
    <property type="protein sequence ID" value="SDU51337.1"/>
    <property type="molecule type" value="Genomic_DNA"/>
</dbReference>
<dbReference type="InterPro" id="IPR025943">
    <property type="entry name" value="Sigma_54_int_dom_ATP-bd_2"/>
</dbReference>
<dbReference type="SUPFAM" id="SSF52540">
    <property type="entry name" value="P-loop containing nucleoside triphosphate hydrolases"/>
    <property type="match status" value="1"/>
</dbReference>
<feature type="domain" description="Response regulatory" evidence="8">
    <location>
        <begin position="3"/>
        <end position="117"/>
    </location>
</feature>
<dbReference type="Gene3D" id="3.40.50.300">
    <property type="entry name" value="P-loop containing nucleotide triphosphate hydrolases"/>
    <property type="match status" value="1"/>
</dbReference>
<dbReference type="CDD" id="cd00156">
    <property type="entry name" value="REC"/>
    <property type="match status" value="1"/>
</dbReference>
<dbReference type="SUPFAM" id="SSF52172">
    <property type="entry name" value="CheY-like"/>
    <property type="match status" value="1"/>
</dbReference>
<dbReference type="PROSITE" id="PS00676">
    <property type="entry name" value="SIGMA54_INTERACT_2"/>
    <property type="match status" value="1"/>
</dbReference>
<dbReference type="GO" id="GO:0000160">
    <property type="term" value="P:phosphorelay signal transduction system"/>
    <property type="evidence" value="ECO:0007669"/>
    <property type="project" value="InterPro"/>
</dbReference>
<evidence type="ECO:0000256" key="3">
    <source>
        <dbReference type="ARBA" id="ARBA00023015"/>
    </source>
</evidence>
<keyword evidence="4" id="KW-0238">DNA-binding</keyword>
<name>A0A1H2J4I1_9BACT</name>
<dbReference type="GO" id="GO:0003677">
    <property type="term" value="F:DNA binding"/>
    <property type="evidence" value="ECO:0007669"/>
    <property type="project" value="UniProtKB-KW"/>
</dbReference>
<dbReference type="InterPro" id="IPR058031">
    <property type="entry name" value="AAA_lid_NorR"/>
</dbReference>
<dbReference type="GO" id="GO:0005524">
    <property type="term" value="F:ATP binding"/>
    <property type="evidence" value="ECO:0007669"/>
    <property type="project" value="UniProtKB-KW"/>
</dbReference>
<dbReference type="InterPro" id="IPR009057">
    <property type="entry name" value="Homeodomain-like_sf"/>
</dbReference>
<dbReference type="PROSITE" id="PS50045">
    <property type="entry name" value="SIGMA54_INTERACT_4"/>
    <property type="match status" value="1"/>
</dbReference>
<evidence type="ECO:0000313" key="9">
    <source>
        <dbReference type="EMBL" id="SDU51337.1"/>
    </source>
</evidence>
<dbReference type="InterPro" id="IPR011006">
    <property type="entry name" value="CheY-like_superfamily"/>
</dbReference>
<dbReference type="SMART" id="SM00448">
    <property type="entry name" value="REC"/>
    <property type="match status" value="1"/>
</dbReference>
<dbReference type="PROSITE" id="PS00675">
    <property type="entry name" value="SIGMA54_INTERACT_1"/>
    <property type="match status" value="1"/>
</dbReference>
<dbReference type="Pfam" id="PF25601">
    <property type="entry name" value="AAA_lid_14"/>
    <property type="match status" value="1"/>
</dbReference>
<dbReference type="Gene3D" id="3.40.50.2300">
    <property type="match status" value="1"/>
</dbReference>
<keyword evidence="1" id="KW-0547">Nucleotide-binding</keyword>
<keyword evidence="10" id="KW-1185">Reference proteome</keyword>
<keyword evidence="3" id="KW-0805">Transcription regulation</keyword>
<dbReference type="SUPFAM" id="SSF46689">
    <property type="entry name" value="Homeodomain-like"/>
    <property type="match status" value="1"/>
</dbReference>
<evidence type="ECO:0000256" key="2">
    <source>
        <dbReference type="ARBA" id="ARBA00022840"/>
    </source>
</evidence>
<evidence type="ECO:0000256" key="5">
    <source>
        <dbReference type="ARBA" id="ARBA00023163"/>
    </source>
</evidence>
<keyword evidence="6" id="KW-0597">Phosphoprotein</keyword>
<organism evidence="9 10">
    <name type="scientific">Desulfobacula phenolica</name>
    <dbReference type="NCBI Taxonomy" id="90732"/>
    <lineage>
        <taxon>Bacteria</taxon>
        <taxon>Pseudomonadati</taxon>
        <taxon>Thermodesulfobacteriota</taxon>
        <taxon>Desulfobacteria</taxon>
        <taxon>Desulfobacterales</taxon>
        <taxon>Desulfobacteraceae</taxon>
        <taxon>Desulfobacula</taxon>
    </lineage>
</organism>
<keyword evidence="2" id="KW-0067">ATP-binding</keyword>
<dbReference type="InterPro" id="IPR025662">
    <property type="entry name" value="Sigma_54_int_dom_ATP-bd_1"/>
</dbReference>
<gene>
    <name evidence="9" type="ORF">SAMN04487931_110173</name>
</gene>
<evidence type="ECO:0000256" key="1">
    <source>
        <dbReference type="ARBA" id="ARBA00022741"/>
    </source>
</evidence>
<dbReference type="InterPro" id="IPR027417">
    <property type="entry name" value="P-loop_NTPase"/>
</dbReference>
<dbReference type="Pfam" id="PF00158">
    <property type="entry name" value="Sigma54_activat"/>
    <property type="match status" value="1"/>
</dbReference>
<evidence type="ECO:0000256" key="4">
    <source>
        <dbReference type="ARBA" id="ARBA00023125"/>
    </source>
</evidence>
<accession>A0A1H2J4I1</accession>
<dbReference type="FunFam" id="3.40.50.300:FF:000006">
    <property type="entry name" value="DNA-binding transcriptional regulator NtrC"/>
    <property type="match status" value="1"/>
</dbReference>
<evidence type="ECO:0000259" key="7">
    <source>
        <dbReference type="PROSITE" id="PS50045"/>
    </source>
</evidence>
<dbReference type="InterPro" id="IPR003593">
    <property type="entry name" value="AAA+_ATPase"/>
</dbReference>
<reference evidence="10" key="1">
    <citation type="submission" date="2016-10" db="EMBL/GenBank/DDBJ databases">
        <authorList>
            <person name="Varghese N."/>
            <person name="Submissions S."/>
        </authorList>
    </citation>
    <scope>NUCLEOTIDE SEQUENCE [LARGE SCALE GENOMIC DNA]</scope>
    <source>
        <strain evidence="10">DSM 3384</strain>
    </source>
</reference>
<dbReference type="CDD" id="cd00009">
    <property type="entry name" value="AAA"/>
    <property type="match status" value="1"/>
</dbReference>
<dbReference type="Proteomes" id="UP000199608">
    <property type="component" value="Unassembled WGS sequence"/>
</dbReference>
<dbReference type="Pfam" id="PF00072">
    <property type="entry name" value="Response_reg"/>
    <property type="match status" value="1"/>
</dbReference>
<dbReference type="PANTHER" id="PTHR32071">
    <property type="entry name" value="TRANSCRIPTIONAL REGULATORY PROTEIN"/>
    <property type="match status" value="1"/>
</dbReference>
<dbReference type="GO" id="GO:0006355">
    <property type="term" value="P:regulation of DNA-templated transcription"/>
    <property type="evidence" value="ECO:0007669"/>
    <property type="project" value="InterPro"/>
</dbReference>
<dbReference type="PROSITE" id="PS00688">
    <property type="entry name" value="SIGMA54_INTERACT_3"/>
    <property type="match status" value="1"/>
</dbReference>
<dbReference type="PANTHER" id="PTHR32071:SF113">
    <property type="entry name" value="ALGINATE BIOSYNTHESIS TRANSCRIPTIONAL REGULATORY PROTEIN ALGB"/>
    <property type="match status" value="1"/>
</dbReference>
<feature type="domain" description="Sigma-54 factor interaction" evidence="7">
    <location>
        <begin position="137"/>
        <end position="366"/>
    </location>
</feature>
<dbReference type="InterPro" id="IPR002078">
    <property type="entry name" value="Sigma_54_int"/>
</dbReference>
<dbReference type="PROSITE" id="PS50110">
    <property type="entry name" value="RESPONSE_REGULATORY"/>
    <property type="match status" value="1"/>
</dbReference>
<dbReference type="SMART" id="SM00382">
    <property type="entry name" value="AAA"/>
    <property type="match status" value="1"/>
</dbReference>